<sequence length="238" mass="26592">MEFILEPTLAAMSVSQLGTEADLVLVVTQMLQAALVLSPGGAHIRVAECSAAEEVALIKEKDREEFMRYEKGVRAGSFGGGVAVQVVRRQERTRHILYTGAIVVKMRSWSCLEAHIYQASKEAFAMWCHNAMHQSYEPVWVVLTDLEKVCDLRTLTLIIPDRWIRSNQLFIEDGGVFRCCDRSSRSAFTAFISGLMGASPPSLAALRERADQHKEKSKQLLELAMEPLPATKKPRLDD</sequence>
<dbReference type="KEGG" id="mng:MNEG_7159"/>
<organism evidence="1 2">
    <name type="scientific">Monoraphidium neglectum</name>
    <dbReference type="NCBI Taxonomy" id="145388"/>
    <lineage>
        <taxon>Eukaryota</taxon>
        <taxon>Viridiplantae</taxon>
        <taxon>Chlorophyta</taxon>
        <taxon>core chlorophytes</taxon>
        <taxon>Chlorophyceae</taxon>
        <taxon>CS clade</taxon>
        <taxon>Sphaeropleales</taxon>
        <taxon>Selenastraceae</taxon>
        <taxon>Monoraphidium</taxon>
    </lineage>
</organism>
<protein>
    <submittedName>
        <fullName evidence="1">Uncharacterized protein</fullName>
    </submittedName>
</protein>
<evidence type="ECO:0000313" key="1">
    <source>
        <dbReference type="EMBL" id="KIZ00805.1"/>
    </source>
</evidence>
<dbReference type="RefSeq" id="XP_013899824.1">
    <property type="nucleotide sequence ID" value="XM_014044370.1"/>
</dbReference>
<name>A0A0D2MC43_9CHLO</name>
<dbReference type="AlphaFoldDB" id="A0A0D2MC43"/>
<accession>A0A0D2MC43</accession>
<dbReference type="Proteomes" id="UP000054498">
    <property type="component" value="Unassembled WGS sequence"/>
</dbReference>
<keyword evidence="2" id="KW-1185">Reference proteome</keyword>
<gene>
    <name evidence="1" type="ORF">MNEG_7159</name>
</gene>
<dbReference type="GeneID" id="25740035"/>
<dbReference type="EMBL" id="KK101461">
    <property type="protein sequence ID" value="KIZ00805.1"/>
    <property type="molecule type" value="Genomic_DNA"/>
</dbReference>
<proteinExistence type="predicted"/>
<evidence type="ECO:0000313" key="2">
    <source>
        <dbReference type="Proteomes" id="UP000054498"/>
    </source>
</evidence>
<reference evidence="1 2" key="1">
    <citation type="journal article" date="2013" name="BMC Genomics">
        <title>Reconstruction of the lipid metabolism for the microalga Monoraphidium neglectum from its genome sequence reveals characteristics suitable for biofuel production.</title>
        <authorList>
            <person name="Bogen C."/>
            <person name="Al-Dilaimi A."/>
            <person name="Albersmeier A."/>
            <person name="Wichmann J."/>
            <person name="Grundmann M."/>
            <person name="Rupp O."/>
            <person name="Lauersen K.J."/>
            <person name="Blifernez-Klassen O."/>
            <person name="Kalinowski J."/>
            <person name="Goesmann A."/>
            <person name="Mussgnug J.H."/>
            <person name="Kruse O."/>
        </authorList>
    </citation>
    <scope>NUCLEOTIDE SEQUENCE [LARGE SCALE GENOMIC DNA]</scope>
    <source>
        <strain evidence="1 2">SAG 48.87</strain>
    </source>
</reference>